<proteinExistence type="predicted"/>
<dbReference type="EMBL" id="JBBMER010000003">
    <property type="protein sequence ID" value="MEQ2379170.1"/>
    <property type="molecule type" value="Genomic_DNA"/>
</dbReference>
<dbReference type="SUPFAM" id="SSF52540">
    <property type="entry name" value="P-loop containing nucleoside triphosphate hydrolases"/>
    <property type="match status" value="1"/>
</dbReference>
<dbReference type="RefSeq" id="WP_349153348.1">
    <property type="nucleotide sequence ID" value="NZ_JBBMER010000003.1"/>
</dbReference>
<reference evidence="1 2" key="1">
    <citation type="submission" date="2024-03" db="EMBL/GenBank/DDBJ databases">
        <title>Human intestinal bacterial collection.</title>
        <authorList>
            <person name="Pauvert C."/>
            <person name="Hitch T.C.A."/>
            <person name="Clavel T."/>
        </authorList>
    </citation>
    <scope>NUCLEOTIDE SEQUENCE [LARGE SCALE GENOMIC DNA]</scope>
    <source>
        <strain evidence="1 2">CLA-AA-H255</strain>
    </source>
</reference>
<keyword evidence="2" id="KW-1185">Reference proteome</keyword>
<name>A0ABV1BTU5_9FIRM</name>
<evidence type="ECO:0000313" key="1">
    <source>
        <dbReference type="EMBL" id="MEQ2379170.1"/>
    </source>
</evidence>
<comment type="caution">
    <text evidence="1">The sequence shown here is derived from an EMBL/GenBank/DDBJ whole genome shotgun (WGS) entry which is preliminary data.</text>
</comment>
<evidence type="ECO:0000313" key="2">
    <source>
        <dbReference type="Proteomes" id="UP001442364"/>
    </source>
</evidence>
<gene>
    <name evidence="1" type="ORF">WMO14_04640</name>
</gene>
<sequence>MKDINDLIIRINTETSIFFLGQEYEESQYVTSLKKILSDPQKKIIFPDETVRQYSEVMDSIIDYCEEEPDQKEGLLNSVVQAEKNIGDNRFSLLKSMGWCGIVTSLMNQLPGFSDFRPVLNRVDIKNDYFSRKNPCITYLFGKAGSDKTNIPMTFEDKMSVQANKNEFWNKITTRLKMSGVLVIDGWNPFCDWLTVDDLNPLISFPENSVYIFSASDEIKNLRQIKKLVSRNIVVLFENSLFNTLCQAGYNSLDFGTNNDFAEDDDSIDITIDSVFDKAEYTVQHLSYQIINQLDASISVLDNTILDNPDYIDREEYFLRFLSTENDMPLWGGYASGFYFTRDKDNELLEKVEMQLKNTDPARSRVVLLEGNNSSGKSATLGFLAYRIRKMKKYPVIYITSSMKEKEQYDDLERLIKNHINAKMGARKTVIIWDKNTYGKDDVYENMRKNLEECNVVIVGSRYIVNDKSEETKGKFQIVTLDDYLHEDTEMISLRKTLQSISAKYADNFDMIVNKISKVSKEVRESANSYRFDSFSDKGNWFLLIFNRLFEELRDIQKRSVGSESSLAQKSFIKYLNEYSGETYTQETFLKMYEMLGISKPDNTNYYKDSVSKIFNMIAVAGKYGLELPVMIVFRTYESLVGNWQNFIQNVERSSVIRMDLHEDGVMMIHFRRALEASLFLEQQADDYEKLLDIEIDSLLTIIQNTNFYDMDGVDSEALQVVNLIRKFGPNGPEPTKYKKYFYKIAKVINEINGEINDEAILVASHMVREAFDGDPKSSDDNKILLDARTRLRKAINQYGNKSKSQQLVRLKVELSANLLKSISAEGCITSEERKIFNEIETYLESAMQTNITRFSAGVFLDASLRVYDIENNNRNKARILSRMLQIVDDVNDMKFSAFGENIHDKMLTVLSYAKKYDEIEDENKRLLAEGSDVGIYRKAMTILGDYSPVDIPNENEKKRILNAIEVLEENFQIVKNKPRSLYLYIRLLWLQLTGKPPFTEKQFVSLQDKEWHKLSYLCECYVNNEEAQRKPFPFFIMEMDKFRTGNIRAFKEIIEITREYKNHFSAYITYAILCDESANPIKEEIEVKRSSNRRSVFSATFTNSKYEGVEAHFKDSNFKDIINIYDGKKIKPALIGFNLYGVVVYGENDLYSQIGGKK</sequence>
<dbReference type="InterPro" id="IPR027417">
    <property type="entry name" value="P-loop_NTPase"/>
</dbReference>
<organism evidence="1 2">
    <name type="scientific">[Lactobacillus] rogosae</name>
    <dbReference type="NCBI Taxonomy" id="706562"/>
    <lineage>
        <taxon>Bacteria</taxon>
        <taxon>Bacillati</taxon>
        <taxon>Bacillota</taxon>
        <taxon>Clostridia</taxon>
        <taxon>Lachnospirales</taxon>
        <taxon>Lachnospiraceae</taxon>
        <taxon>Lachnospira</taxon>
    </lineage>
</organism>
<dbReference type="Proteomes" id="UP001442364">
    <property type="component" value="Unassembled WGS sequence"/>
</dbReference>
<protein>
    <submittedName>
        <fullName evidence="1">Uncharacterized protein</fullName>
    </submittedName>
</protein>
<accession>A0ABV1BTU5</accession>